<name>A0A9D7LTH2_9RHOO</name>
<dbReference type="Proteomes" id="UP000808146">
    <property type="component" value="Unassembled WGS sequence"/>
</dbReference>
<dbReference type="Pfam" id="PF05573">
    <property type="entry name" value="NosL"/>
    <property type="match status" value="1"/>
</dbReference>
<evidence type="ECO:0000313" key="2">
    <source>
        <dbReference type="EMBL" id="MBK8891765.1"/>
    </source>
</evidence>
<dbReference type="InterPro" id="IPR008719">
    <property type="entry name" value="N2O_reductase_NosL"/>
</dbReference>
<evidence type="ECO:0000313" key="3">
    <source>
        <dbReference type="Proteomes" id="UP000808146"/>
    </source>
</evidence>
<evidence type="ECO:0000256" key="1">
    <source>
        <dbReference type="SAM" id="SignalP"/>
    </source>
</evidence>
<accession>A0A9D7LTH2</accession>
<organism evidence="2 3">
    <name type="scientific">Candidatus Dechloromonas phosphorivorans</name>
    <dbReference type="NCBI Taxonomy" id="2899244"/>
    <lineage>
        <taxon>Bacteria</taxon>
        <taxon>Pseudomonadati</taxon>
        <taxon>Pseudomonadota</taxon>
        <taxon>Betaproteobacteria</taxon>
        <taxon>Rhodocyclales</taxon>
        <taxon>Azonexaceae</taxon>
        <taxon>Dechloromonas</taxon>
    </lineage>
</organism>
<dbReference type="EMBL" id="JADKBR010000019">
    <property type="protein sequence ID" value="MBK8891765.1"/>
    <property type="molecule type" value="Genomic_DNA"/>
</dbReference>
<gene>
    <name evidence="2" type="ORF">IPN75_15985</name>
</gene>
<proteinExistence type="predicted"/>
<feature type="chain" id="PRO_5039349479" evidence="1">
    <location>
        <begin position="26"/>
        <end position="168"/>
    </location>
</feature>
<keyword evidence="1" id="KW-0732">Signal</keyword>
<dbReference type="AlphaFoldDB" id="A0A9D7LTH2"/>
<dbReference type="PANTHER" id="PTHR41247">
    <property type="entry name" value="HTH-TYPE TRANSCRIPTIONAL REPRESSOR YCNK"/>
    <property type="match status" value="1"/>
</dbReference>
<feature type="signal peptide" evidence="1">
    <location>
        <begin position="1"/>
        <end position="25"/>
    </location>
</feature>
<reference evidence="2" key="1">
    <citation type="submission" date="2020-10" db="EMBL/GenBank/DDBJ databases">
        <title>Connecting structure to function with the recovery of over 1000 high-quality activated sludge metagenome-assembled genomes encoding full-length rRNA genes using long-read sequencing.</title>
        <authorList>
            <person name="Singleton C.M."/>
            <person name="Petriglieri F."/>
            <person name="Kristensen J.M."/>
            <person name="Kirkegaard R.H."/>
            <person name="Michaelsen T.Y."/>
            <person name="Andersen M.H."/>
            <person name="Karst S.M."/>
            <person name="Dueholm M.S."/>
            <person name="Nielsen P.H."/>
            <person name="Albertsen M."/>
        </authorList>
    </citation>
    <scope>NUCLEOTIDE SEQUENCE</scope>
    <source>
        <strain evidence="2">OdNE_18-Q3-R46-58_BAT3C.305</strain>
    </source>
</reference>
<comment type="caution">
    <text evidence="2">The sequence shown here is derived from an EMBL/GenBank/DDBJ whole genome shotgun (WGS) entry which is preliminary data.</text>
</comment>
<dbReference type="Gene3D" id="3.30.70.2050">
    <property type="match status" value="1"/>
</dbReference>
<protein>
    <submittedName>
        <fullName evidence="2">Nitrous oxide reductase accessory protein NosL</fullName>
    </submittedName>
</protein>
<dbReference type="PANTHER" id="PTHR41247:SF1">
    <property type="entry name" value="HTH-TYPE TRANSCRIPTIONAL REPRESSOR YCNK"/>
    <property type="match status" value="1"/>
</dbReference>
<dbReference type="SUPFAM" id="SSF160387">
    <property type="entry name" value="NosL/MerB-like"/>
    <property type="match status" value="1"/>
</dbReference>
<sequence length="168" mass="18723">MNFPGRLSWTVGLFWILALTSSADAQTALTGIPKPAAGDLCPVCGMIVSKYPNWVATVLYRDGHAHHFDGAKDMFRYLQDLPKYAPGHRKEDIKAIAVTDFYNLGKVDARHAWFVIGSDVLGPMGHEFVPLANRMDAEEFIKDHKGKRAFAFDQVTAQLVDQVDNGRF</sequence>